<evidence type="ECO:0000313" key="4">
    <source>
        <dbReference type="EMBL" id="CAK9156319.1"/>
    </source>
</evidence>
<gene>
    <name evidence="4" type="ORF">ILEXP_LOCUS24823</name>
</gene>
<evidence type="ECO:0000313" key="5">
    <source>
        <dbReference type="Proteomes" id="UP001642360"/>
    </source>
</evidence>
<dbReference type="EMBL" id="CAUOFW020002835">
    <property type="protein sequence ID" value="CAK9156319.1"/>
    <property type="molecule type" value="Genomic_DNA"/>
</dbReference>
<dbReference type="Gene3D" id="3.40.50.980">
    <property type="match status" value="1"/>
</dbReference>
<evidence type="ECO:0000256" key="1">
    <source>
        <dbReference type="ARBA" id="ARBA00006432"/>
    </source>
</evidence>
<evidence type="ECO:0000259" key="3">
    <source>
        <dbReference type="Pfam" id="PF00501"/>
    </source>
</evidence>
<organism evidence="4 5">
    <name type="scientific">Ilex paraguariensis</name>
    <name type="common">yerba mate</name>
    <dbReference type="NCBI Taxonomy" id="185542"/>
    <lineage>
        <taxon>Eukaryota</taxon>
        <taxon>Viridiplantae</taxon>
        <taxon>Streptophyta</taxon>
        <taxon>Embryophyta</taxon>
        <taxon>Tracheophyta</taxon>
        <taxon>Spermatophyta</taxon>
        <taxon>Magnoliopsida</taxon>
        <taxon>eudicotyledons</taxon>
        <taxon>Gunneridae</taxon>
        <taxon>Pentapetalae</taxon>
        <taxon>asterids</taxon>
        <taxon>campanulids</taxon>
        <taxon>Aquifoliales</taxon>
        <taxon>Aquifoliaceae</taxon>
        <taxon>Ilex</taxon>
    </lineage>
</organism>
<reference evidence="4 5" key="1">
    <citation type="submission" date="2024-02" db="EMBL/GenBank/DDBJ databases">
        <authorList>
            <person name="Vignale AGUSTIN F."/>
            <person name="Sosa J E."/>
            <person name="Modenutti C."/>
        </authorList>
    </citation>
    <scope>NUCLEOTIDE SEQUENCE [LARGE SCALE GENOMIC DNA]</scope>
</reference>
<dbReference type="GO" id="GO:0016874">
    <property type="term" value="F:ligase activity"/>
    <property type="evidence" value="ECO:0007669"/>
    <property type="project" value="UniProtKB-KW"/>
</dbReference>
<name>A0ABC8SGK4_9AQUA</name>
<dbReference type="Proteomes" id="UP001642360">
    <property type="component" value="Unassembled WGS sequence"/>
</dbReference>
<keyword evidence="2" id="KW-0436">Ligase</keyword>
<dbReference type="PANTHER" id="PTHR43859:SF11">
    <property type="entry name" value="4-COUMARATE--COA LIGASE"/>
    <property type="match status" value="1"/>
</dbReference>
<feature type="non-terminal residue" evidence="4">
    <location>
        <position position="66"/>
    </location>
</feature>
<accession>A0ABC8SGK4</accession>
<comment type="similarity">
    <text evidence="1">Belongs to the ATP-dependent AMP-binding enzyme family.</text>
</comment>
<evidence type="ECO:0000256" key="2">
    <source>
        <dbReference type="ARBA" id="ARBA00022598"/>
    </source>
</evidence>
<dbReference type="PANTHER" id="PTHR43859">
    <property type="entry name" value="ACYL-ACTIVATING ENZYME"/>
    <property type="match status" value="1"/>
</dbReference>
<dbReference type="InterPro" id="IPR000873">
    <property type="entry name" value="AMP-dep_synth/lig_dom"/>
</dbReference>
<comment type="caution">
    <text evidence="4">The sequence shown here is derived from an EMBL/GenBank/DDBJ whole genome shotgun (WGS) entry which is preliminary data.</text>
</comment>
<dbReference type="AlphaFoldDB" id="A0ABC8SGK4"/>
<feature type="domain" description="AMP-dependent synthetase/ligase" evidence="3">
    <location>
        <begin position="20"/>
        <end position="66"/>
    </location>
</feature>
<dbReference type="SUPFAM" id="SSF56801">
    <property type="entry name" value="Acetyl-CoA synthetase-like"/>
    <property type="match status" value="1"/>
</dbReference>
<protein>
    <recommendedName>
        <fullName evidence="3">AMP-dependent synthetase/ligase domain-containing protein</fullName>
    </recommendedName>
</protein>
<dbReference type="Pfam" id="PF00501">
    <property type="entry name" value="AMP-binding"/>
    <property type="match status" value="1"/>
</dbReference>
<sequence length="66" mass="7342">MEGTIQCSANYVPLSPLSFLERAAFVYGGKESIVYGSTRYTWRETHERCIKLASALSQLGINRGDV</sequence>
<proteinExistence type="inferred from homology"/>
<keyword evidence="5" id="KW-1185">Reference proteome</keyword>